<dbReference type="Proteomes" id="UP001060919">
    <property type="component" value="Chromosome"/>
</dbReference>
<evidence type="ECO:0000313" key="2">
    <source>
        <dbReference type="Proteomes" id="UP001060919"/>
    </source>
</evidence>
<name>A0A915YC52_9BACT</name>
<dbReference type="RefSeq" id="WP_264791685.1">
    <property type="nucleotide sequence ID" value="NZ_AP026867.1"/>
</dbReference>
<reference evidence="1" key="1">
    <citation type="submission" date="2022-09" db="EMBL/GenBank/DDBJ databases">
        <title>Aureispira anguillicida sp. nov., isolated from Leptocephalus of Japanese eel Anguilla japonica.</title>
        <authorList>
            <person name="Yuasa K."/>
            <person name="Mekata T."/>
            <person name="Ikunari K."/>
        </authorList>
    </citation>
    <scope>NUCLEOTIDE SEQUENCE</scope>
    <source>
        <strain evidence="1">EL160426</strain>
    </source>
</reference>
<dbReference type="KEGG" id="aup:AsAng_0010730"/>
<accession>A0A915YC52</accession>
<sequence>MKKSTYFFSTQFILGSLFMLSGCYYDNAEELYPVQAPCDTENVSYNDFIVPLFVQECNRCHNAQTPLGGINLEDFSQVQITANNGSLLGSMKHVSNYSMMPPSGVKMLDCDLSKIEKWINDGMPNN</sequence>
<protein>
    <recommendedName>
        <fullName evidence="3">Cytochrome c domain-containing protein</fullName>
    </recommendedName>
</protein>
<organism evidence="1 2">
    <name type="scientific">Aureispira anguillae</name>
    <dbReference type="NCBI Taxonomy" id="2864201"/>
    <lineage>
        <taxon>Bacteria</taxon>
        <taxon>Pseudomonadati</taxon>
        <taxon>Bacteroidota</taxon>
        <taxon>Saprospiria</taxon>
        <taxon>Saprospirales</taxon>
        <taxon>Saprospiraceae</taxon>
        <taxon>Aureispira</taxon>
    </lineage>
</organism>
<dbReference type="EMBL" id="AP026867">
    <property type="protein sequence ID" value="BDS10365.1"/>
    <property type="molecule type" value="Genomic_DNA"/>
</dbReference>
<dbReference type="AlphaFoldDB" id="A0A915YC52"/>
<keyword evidence="2" id="KW-1185">Reference proteome</keyword>
<proteinExistence type="predicted"/>
<dbReference type="PROSITE" id="PS51257">
    <property type="entry name" value="PROKAR_LIPOPROTEIN"/>
    <property type="match status" value="1"/>
</dbReference>
<evidence type="ECO:0000313" key="1">
    <source>
        <dbReference type="EMBL" id="BDS10365.1"/>
    </source>
</evidence>
<gene>
    <name evidence="1" type="ORF">AsAng_0010730</name>
</gene>
<evidence type="ECO:0008006" key="3">
    <source>
        <dbReference type="Google" id="ProtNLM"/>
    </source>
</evidence>